<accession>A0A914EIJ7</accession>
<organism evidence="1 2">
    <name type="scientific">Acrobeloides nanus</name>
    <dbReference type="NCBI Taxonomy" id="290746"/>
    <lineage>
        <taxon>Eukaryota</taxon>
        <taxon>Metazoa</taxon>
        <taxon>Ecdysozoa</taxon>
        <taxon>Nematoda</taxon>
        <taxon>Chromadorea</taxon>
        <taxon>Rhabditida</taxon>
        <taxon>Tylenchina</taxon>
        <taxon>Cephalobomorpha</taxon>
        <taxon>Cephaloboidea</taxon>
        <taxon>Cephalobidae</taxon>
        <taxon>Acrobeloides</taxon>
    </lineage>
</organism>
<evidence type="ECO:0000313" key="1">
    <source>
        <dbReference type="Proteomes" id="UP000887540"/>
    </source>
</evidence>
<name>A0A914EIJ7_9BILA</name>
<dbReference type="Proteomes" id="UP000887540">
    <property type="component" value="Unplaced"/>
</dbReference>
<evidence type="ECO:0000313" key="2">
    <source>
        <dbReference type="WBParaSite" id="ACRNAN_scaffold8628.g11204.t1"/>
    </source>
</evidence>
<protein>
    <submittedName>
        <fullName evidence="2">Uncharacterized protein</fullName>
    </submittedName>
</protein>
<proteinExistence type="predicted"/>
<dbReference type="AlphaFoldDB" id="A0A914EIJ7"/>
<dbReference type="WBParaSite" id="ACRNAN_scaffold8628.g11204.t1">
    <property type="protein sequence ID" value="ACRNAN_scaffold8628.g11204.t1"/>
    <property type="gene ID" value="ACRNAN_scaffold8628.g11204"/>
</dbReference>
<keyword evidence="1" id="KW-1185">Reference proteome</keyword>
<sequence length="66" mass="8026">MFARYRLAFRRCYDTREPIPVPTTLNIDFSQQYQAVSARVPFNSLHFGEKLFLQYFVDMFIRIERD</sequence>
<reference evidence="2" key="1">
    <citation type="submission" date="2022-11" db="UniProtKB">
        <authorList>
            <consortium name="WormBaseParasite"/>
        </authorList>
    </citation>
    <scope>IDENTIFICATION</scope>
</reference>